<evidence type="ECO:0000259" key="5">
    <source>
        <dbReference type="Pfam" id="PF08990"/>
    </source>
</evidence>
<dbReference type="SUPFAM" id="SSF53901">
    <property type="entry name" value="Thiolase-like"/>
    <property type="match status" value="1"/>
</dbReference>
<evidence type="ECO:0000259" key="4">
    <source>
        <dbReference type="Pfam" id="PF00109"/>
    </source>
</evidence>
<comment type="cofactor">
    <cofactor evidence="1">
        <name>pantetheine 4'-phosphate</name>
        <dbReference type="ChEBI" id="CHEBI:47942"/>
    </cofactor>
</comment>
<dbReference type="InterPro" id="IPR014030">
    <property type="entry name" value="Ketoacyl_synth_N"/>
</dbReference>
<dbReference type="Proteomes" id="UP001610810">
    <property type="component" value="Unassembled WGS sequence"/>
</dbReference>
<comment type="caution">
    <text evidence="6">The sequence shown here is derived from an EMBL/GenBank/DDBJ whole genome shotgun (WGS) entry which is preliminary data.</text>
</comment>
<keyword evidence="3" id="KW-0511">Multifunctional enzyme</keyword>
<evidence type="ECO:0000256" key="1">
    <source>
        <dbReference type="ARBA" id="ARBA00001957"/>
    </source>
</evidence>
<reference evidence="6 7" key="1">
    <citation type="submission" date="2024-10" db="EMBL/GenBank/DDBJ databases">
        <authorList>
            <person name="Wannawong T."/>
            <person name="Kuncharoen N."/>
            <person name="Mhuantong W."/>
        </authorList>
    </citation>
    <scope>NUCLEOTIDE SEQUENCE [LARGE SCALE GENOMIC DNA]</scope>
    <source>
        <strain evidence="6 7">CALK1-4</strain>
    </source>
</reference>
<accession>A0ABW7SEM9</accession>
<dbReference type="PANTHER" id="PTHR43775:SF51">
    <property type="entry name" value="INACTIVE PHENOLPHTHIOCEROL SYNTHESIS POLYKETIDE SYNTHASE TYPE I PKS1-RELATED"/>
    <property type="match status" value="1"/>
</dbReference>
<organism evidence="6 7">
    <name type="scientific">Streptomyces tendae</name>
    <dbReference type="NCBI Taxonomy" id="1932"/>
    <lineage>
        <taxon>Bacteria</taxon>
        <taxon>Bacillati</taxon>
        <taxon>Actinomycetota</taxon>
        <taxon>Actinomycetes</taxon>
        <taxon>Kitasatosporales</taxon>
        <taxon>Streptomycetaceae</taxon>
        <taxon>Streptomyces</taxon>
    </lineage>
</organism>
<sequence>MATPNEKVVEALRASLKETELLRQQNNALRAASSEPVAIVGMGCRFPGGVVSPEGLWEVVLSGADVISEFPTDRGWDVEGLYDPDPD</sequence>
<evidence type="ECO:0000313" key="7">
    <source>
        <dbReference type="Proteomes" id="UP001610810"/>
    </source>
</evidence>
<gene>
    <name evidence="6" type="ORF">ACH3YB_39085</name>
</gene>
<dbReference type="InterPro" id="IPR050091">
    <property type="entry name" value="PKS_NRPS_Biosynth_Enz"/>
</dbReference>
<dbReference type="Gene3D" id="3.40.47.10">
    <property type="match status" value="1"/>
</dbReference>
<evidence type="ECO:0000256" key="2">
    <source>
        <dbReference type="ARBA" id="ARBA00022679"/>
    </source>
</evidence>
<feature type="domain" description="Polyketide synthase NorB/C/GfsB-E-like docking" evidence="5">
    <location>
        <begin position="3"/>
        <end position="30"/>
    </location>
</feature>
<dbReference type="EMBL" id="JBIQWK010000031">
    <property type="protein sequence ID" value="MFI0577637.1"/>
    <property type="molecule type" value="Genomic_DNA"/>
</dbReference>
<dbReference type="Pfam" id="PF00109">
    <property type="entry name" value="ketoacyl-synt"/>
    <property type="match status" value="1"/>
</dbReference>
<dbReference type="Pfam" id="PF08990">
    <property type="entry name" value="Docking"/>
    <property type="match status" value="1"/>
</dbReference>
<feature type="domain" description="Beta-ketoacyl synthase-like N-terminal" evidence="4">
    <location>
        <begin position="35"/>
        <end position="86"/>
    </location>
</feature>
<name>A0ABW7SEM9_STRTE</name>
<dbReference type="PANTHER" id="PTHR43775">
    <property type="entry name" value="FATTY ACID SYNTHASE"/>
    <property type="match status" value="1"/>
</dbReference>
<keyword evidence="7" id="KW-1185">Reference proteome</keyword>
<dbReference type="RefSeq" id="WP_398353779.1">
    <property type="nucleotide sequence ID" value="NZ_JBIQWK010000031.1"/>
</dbReference>
<protein>
    <submittedName>
        <fullName evidence="6">Beta-ketoacyl synthase N-terminal-like domain-containing protein</fullName>
    </submittedName>
</protein>
<proteinExistence type="predicted"/>
<evidence type="ECO:0000313" key="6">
    <source>
        <dbReference type="EMBL" id="MFI0577637.1"/>
    </source>
</evidence>
<evidence type="ECO:0000256" key="3">
    <source>
        <dbReference type="ARBA" id="ARBA00023268"/>
    </source>
</evidence>
<keyword evidence="2" id="KW-0808">Transferase</keyword>
<dbReference type="InterPro" id="IPR015083">
    <property type="entry name" value="NorB/c/GfsB-D-like_docking"/>
</dbReference>
<feature type="non-terminal residue" evidence="6">
    <location>
        <position position="87"/>
    </location>
</feature>
<dbReference type="InterPro" id="IPR016039">
    <property type="entry name" value="Thiolase-like"/>
</dbReference>